<sequence>MQTLWLRLRLFNSDTKSLVRLSSYLYSSSCSPPPLNLTSLSSPLPASSTYTNLFTSPWSSSQCRGIKVSGSDIRVGNIIGKQGFFALGLLNFTQWIQIDMAHLRGKECEVVMVIVSWKAGFCTFSALSSRYILTHRTISLLHNTVELRDIGQGNKVTQRMGTDDDIERVYVQEKTFMFMCMDSDGTVVLMDPDTLDQIEVSKDLFNKDFVYLRDKMKVKVQFYDDKPLSASVPKRVTCIVKEAIAATPRYVLKEYSLYSYCLT</sequence>
<keyword evidence="3" id="KW-1185">Reference proteome</keyword>
<dbReference type="Proteomes" id="UP001189624">
    <property type="component" value="Chromosome 1"/>
</dbReference>
<evidence type="ECO:0000313" key="2">
    <source>
        <dbReference type="EMBL" id="CAJ1847699.1"/>
    </source>
</evidence>
<dbReference type="Gene3D" id="2.40.50.140">
    <property type="entry name" value="Nucleic acid-binding proteins"/>
    <property type="match status" value="1"/>
</dbReference>
<reference evidence="2" key="1">
    <citation type="submission" date="2023-10" db="EMBL/GenBank/DDBJ databases">
        <authorList>
            <person name="Domelevo Entfellner J.-B."/>
        </authorList>
    </citation>
    <scope>NUCLEOTIDE SEQUENCE</scope>
</reference>
<accession>A0AA86V211</accession>
<dbReference type="Pfam" id="PF01132">
    <property type="entry name" value="EFP"/>
    <property type="match status" value="1"/>
</dbReference>
<dbReference type="Gramene" id="rna-AYBTSS11_LOCUS1825">
    <property type="protein sequence ID" value="CAJ1847699.1"/>
    <property type="gene ID" value="gene-AYBTSS11_LOCUS1825"/>
</dbReference>
<proteinExistence type="predicted"/>
<dbReference type="PANTHER" id="PTHR30053">
    <property type="entry name" value="ELONGATION FACTOR P"/>
    <property type="match status" value="1"/>
</dbReference>
<dbReference type="InterPro" id="IPR012340">
    <property type="entry name" value="NA-bd_OB-fold"/>
</dbReference>
<dbReference type="GO" id="GO:0005737">
    <property type="term" value="C:cytoplasm"/>
    <property type="evidence" value="ECO:0007669"/>
    <property type="project" value="TreeGrafter"/>
</dbReference>
<name>A0AA86V211_9FABA</name>
<dbReference type="PANTHER" id="PTHR30053:SF14">
    <property type="entry name" value="TRANSLATION ELONGATION FACTOR KOW-LIKE DOMAIN-CONTAINING PROTEIN"/>
    <property type="match status" value="1"/>
</dbReference>
<evidence type="ECO:0000313" key="3">
    <source>
        <dbReference type="Proteomes" id="UP001189624"/>
    </source>
</evidence>
<gene>
    <name evidence="2" type="ORF">AYBTSS11_LOCUS1825</name>
</gene>
<dbReference type="GO" id="GO:0003746">
    <property type="term" value="F:translation elongation factor activity"/>
    <property type="evidence" value="ECO:0007669"/>
    <property type="project" value="InterPro"/>
</dbReference>
<feature type="domain" description="Translation elongation factor P/YeiP central" evidence="1">
    <location>
        <begin position="173"/>
        <end position="228"/>
    </location>
</feature>
<dbReference type="SMART" id="SM01185">
    <property type="entry name" value="EFP"/>
    <property type="match status" value="1"/>
</dbReference>
<organism evidence="2 3">
    <name type="scientific">Sphenostylis stenocarpa</name>
    <dbReference type="NCBI Taxonomy" id="92480"/>
    <lineage>
        <taxon>Eukaryota</taxon>
        <taxon>Viridiplantae</taxon>
        <taxon>Streptophyta</taxon>
        <taxon>Embryophyta</taxon>
        <taxon>Tracheophyta</taxon>
        <taxon>Spermatophyta</taxon>
        <taxon>Magnoliopsida</taxon>
        <taxon>eudicotyledons</taxon>
        <taxon>Gunneridae</taxon>
        <taxon>Pentapetalae</taxon>
        <taxon>rosids</taxon>
        <taxon>fabids</taxon>
        <taxon>Fabales</taxon>
        <taxon>Fabaceae</taxon>
        <taxon>Papilionoideae</taxon>
        <taxon>50 kb inversion clade</taxon>
        <taxon>NPAAA clade</taxon>
        <taxon>indigoferoid/millettioid clade</taxon>
        <taxon>Phaseoleae</taxon>
        <taxon>Sphenostylis</taxon>
    </lineage>
</organism>
<dbReference type="AlphaFoldDB" id="A0AA86V211"/>
<evidence type="ECO:0000259" key="1">
    <source>
        <dbReference type="SMART" id="SM01185"/>
    </source>
</evidence>
<dbReference type="SUPFAM" id="SSF50249">
    <property type="entry name" value="Nucleic acid-binding proteins"/>
    <property type="match status" value="1"/>
</dbReference>
<protein>
    <recommendedName>
        <fullName evidence="1">Translation elongation factor P/YeiP central domain-containing protein</fullName>
    </recommendedName>
</protein>
<dbReference type="FunFam" id="2.40.50.140:FF:000009">
    <property type="entry name" value="Elongation factor P"/>
    <property type="match status" value="1"/>
</dbReference>
<dbReference type="InterPro" id="IPR001059">
    <property type="entry name" value="Transl_elong_P/YeiP_cen"/>
</dbReference>
<dbReference type="EMBL" id="OY731398">
    <property type="protein sequence ID" value="CAJ1847699.1"/>
    <property type="molecule type" value="Genomic_DNA"/>
</dbReference>
<dbReference type="InterPro" id="IPR020599">
    <property type="entry name" value="Transl_elong_fac_P/YeiP"/>
</dbReference>